<keyword evidence="2" id="KW-1185">Reference proteome</keyword>
<proteinExistence type="predicted"/>
<comment type="caution">
    <text evidence="1">The sequence shown here is derived from an EMBL/GenBank/DDBJ whole genome shotgun (WGS) entry which is preliminary data.</text>
</comment>
<reference evidence="1" key="1">
    <citation type="submission" date="2020-05" db="EMBL/GenBank/DDBJ databases">
        <title>Large-scale comparative analyses of tick genomes elucidate their genetic diversity and vector capacities.</title>
        <authorList>
            <person name="Jia N."/>
            <person name="Wang J."/>
            <person name="Shi W."/>
            <person name="Du L."/>
            <person name="Sun Y."/>
            <person name="Zhan W."/>
            <person name="Jiang J."/>
            <person name="Wang Q."/>
            <person name="Zhang B."/>
            <person name="Ji P."/>
            <person name="Sakyi L.B."/>
            <person name="Cui X."/>
            <person name="Yuan T."/>
            <person name="Jiang B."/>
            <person name="Yang W."/>
            <person name="Lam T.T.-Y."/>
            <person name="Chang Q."/>
            <person name="Ding S."/>
            <person name="Wang X."/>
            <person name="Zhu J."/>
            <person name="Ruan X."/>
            <person name="Zhao L."/>
            <person name="Wei J."/>
            <person name="Que T."/>
            <person name="Du C."/>
            <person name="Cheng J."/>
            <person name="Dai P."/>
            <person name="Han X."/>
            <person name="Huang E."/>
            <person name="Gao Y."/>
            <person name="Liu J."/>
            <person name="Shao H."/>
            <person name="Ye R."/>
            <person name="Li L."/>
            <person name="Wei W."/>
            <person name="Wang X."/>
            <person name="Wang C."/>
            <person name="Yang T."/>
            <person name="Huo Q."/>
            <person name="Li W."/>
            <person name="Guo W."/>
            <person name="Chen H."/>
            <person name="Zhou L."/>
            <person name="Ni X."/>
            <person name="Tian J."/>
            <person name="Zhou Y."/>
            <person name="Sheng Y."/>
            <person name="Liu T."/>
            <person name="Pan Y."/>
            <person name="Xia L."/>
            <person name="Li J."/>
            <person name="Zhao F."/>
            <person name="Cao W."/>
        </authorList>
    </citation>
    <scope>NUCLEOTIDE SEQUENCE</scope>
    <source>
        <strain evidence="1">Dsil-2018</strain>
    </source>
</reference>
<name>A0ACB8CWF7_DERSI</name>
<accession>A0ACB8CWF7</accession>
<gene>
    <name evidence="1" type="ORF">HPB49_009215</name>
</gene>
<sequence length="439" mass="49768">MKGTDSGAERGHDNDAPSHSVWRACGEVYGQLARDSGLPGADVFVEGGRVRRLLWTAAVLTLVYYSASETGAILREYFTYSVAVAFEYNTNESFELPDVTVCNVNQLRRSKLCALEASERAMESELEERLCGKSQEFREANTDDLKLQHRLSDWLALTAVRNASQVETLGHQFTDVVIDCTYHEKDCKQARFFLNHTNPWYGNCFCIHCEKTDRLFDYNSLASPYNGKECLCSLVMTLNPELHEYLPTSYQAGFLVMIHAHGTRTWPKCLRELLEEPYGAYTREDCLNLCLQQMVVERCGCLTAQLPQLNKLATMYGACGENEYECVAQVSADATNMQLENRCQCHSACLPPARLVLYFDSLTYEHIRSVPKYDETRVLSNLGGISGMYLGLSFFVFFQVLDILVVGALRLRRMRHWDARQRILVGLARRGDARTSSHN</sequence>
<dbReference type="Proteomes" id="UP000821865">
    <property type="component" value="Chromosome 4"/>
</dbReference>
<evidence type="ECO:0000313" key="2">
    <source>
        <dbReference type="Proteomes" id="UP000821865"/>
    </source>
</evidence>
<dbReference type="EMBL" id="CM023473">
    <property type="protein sequence ID" value="KAH7953479.1"/>
    <property type="molecule type" value="Genomic_DNA"/>
</dbReference>
<evidence type="ECO:0000313" key="1">
    <source>
        <dbReference type="EMBL" id="KAH7953479.1"/>
    </source>
</evidence>
<protein>
    <submittedName>
        <fullName evidence="1">Uncharacterized protein</fullName>
    </submittedName>
</protein>
<organism evidence="1 2">
    <name type="scientific">Dermacentor silvarum</name>
    <name type="common">Tick</name>
    <dbReference type="NCBI Taxonomy" id="543639"/>
    <lineage>
        <taxon>Eukaryota</taxon>
        <taxon>Metazoa</taxon>
        <taxon>Ecdysozoa</taxon>
        <taxon>Arthropoda</taxon>
        <taxon>Chelicerata</taxon>
        <taxon>Arachnida</taxon>
        <taxon>Acari</taxon>
        <taxon>Parasitiformes</taxon>
        <taxon>Ixodida</taxon>
        <taxon>Ixodoidea</taxon>
        <taxon>Ixodidae</taxon>
        <taxon>Rhipicephalinae</taxon>
        <taxon>Dermacentor</taxon>
    </lineage>
</organism>